<accession>A0AAX4HP28</accession>
<dbReference type="AlphaFoldDB" id="A0AAX4HP28"/>
<evidence type="ECO:0000313" key="1">
    <source>
        <dbReference type="EMBL" id="WPU64719.1"/>
    </source>
</evidence>
<dbReference type="KEGG" id="psti:SOO65_18655"/>
<name>A0AAX4HP28_9BACT</name>
<dbReference type="Proteomes" id="UP001324634">
    <property type="component" value="Chromosome"/>
</dbReference>
<reference evidence="1 2" key="1">
    <citation type="submission" date="2023-11" db="EMBL/GenBank/DDBJ databases">
        <title>Peredibacter starrii A3.12.</title>
        <authorList>
            <person name="Mitchell R.J."/>
        </authorList>
    </citation>
    <scope>NUCLEOTIDE SEQUENCE [LARGE SCALE GENOMIC DNA]</scope>
    <source>
        <strain evidence="1 2">A3.12</strain>
    </source>
</reference>
<gene>
    <name evidence="1" type="ORF">SOO65_18655</name>
</gene>
<organism evidence="1 2">
    <name type="scientific">Peredibacter starrii</name>
    <dbReference type="NCBI Taxonomy" id="28202"/>
    <lineage>
        <taxon>Bacteria</taxon>
        <taxon>Pseudomonadati</taxon>
        <taxon>Bdellovibrionota</taxon>
        <taxon>Bacteriovoracia</taxon>
        <taxon>Bacteriovoracales</taxon>
        <taxon>Bacteriovoracaceae</taxon>
        <taxon>Peredibacter</taxon>
    </lineage>
</organism>
<protein>
    <submittedName>
        <fullName evidence="1">Uncharacterized protein</fullName>
    </submittedName>
</protein>
<dbReference type="EMBL" id="CP139487">
    <property type="protein sequence ID" value="WPU64719.1"/>
    <property type="molecule type" value="Genomic_DNA"/>
</dbReference>
<sequence>MFLAIAVENKQHPKNQNDYRVWYLEVDSSGQVVGVGVKTKQDMVENLFANYRKTGKSNWRAFQKGAERSTPVEIFDFVSMNMHENTHFGNLPSLSEFQGVLDTLQSRLELRSIA</sequence>
<evidence type="ECO:0000313" key="2">
    <source>
        <dbReference type="Proteomes" id="UP001324634"/>
    </source>
</evidence>
<proteinExistence type="predicted"/>
<dbReference type="RefSeq" id="WP_321394032.1">
    <property type="nucleotide sequence ID" value="NZ_CP139487.1"/>
</dbReference>
<keyword evidence="2" id="KW-1185">Reference proteome</keyword>